<dbReference type="GeneID" id="79315605"/>
<dbReference type="AlphaFoldDB" id="A0ABD6AAW1"/>
<gene>
    <name evidence="1" type="ORF">ACFQPE_13085</name>
</gene>
<name>A0ABD6AAW1_9EURY</name>
<evidence type="ECO:0008006" key="3">
    <source>
        <dbReference type="Google" id="ProtNLM"/>
    </source>
</evidence>
<dbReference type="Pfam" id="PF11848">
    <property type="entry name" value="DUF3368"/>
    <property type="match status" value="1"/>
</dbReference>
<protein>
    <recommendedName>
        <fullName evidence="3">DUF3368 domain-containing protein</fullName>
    </recommendedName>
</protein>
<organism evidence="1 2">
    <name type="scientific">Halomarina halobia</name>
    <dbReference type="NCBI Taxonomy" id="3033386"/>
    <lineage>
        <taxon>Archaea</taxon>
        <taxon>Methanobacteriati</taxon>
        <taxon>Methanobacteriota</taxon>
        <taxon>Stenosarchaea group</taxon>
        <taxon>Halobacteria</taxon>
        <taxon>Halobacteriales</taxon>
        <taxon>Natronomonadaceae</taxon>
        <taxon>Halomarina</taxon>
    </lineage>
</organism>
<dbReference type="EMBL" id="JBHTBF010000002">
    <property type="protein sequence ID" value="MFC7317714.1"/>
    <property type="molecule type" value="Genomic_DNA"/>
</dbReference>
<comment type="caution">
    <text evidence="1">The sequence shown here is derived from an EMBL/GenBank/DDBJ whole genome shotgun (WGS) entry which is preliminary data.</text>
</comment>
<dbReference type="InterPro" id="IPR021799">
    <property type="entry name" value="PIN-like_prokaryotic"/>
</dbReference>
<evidence type="ECO:0000313" key="2">
    <source>
        <dbReference type="Proteomes" id="UP001596547"/>
    </source>
</evidence>
<dbReference type="PANTHER" id="PTHR39550:SF1">
    <property type="entry name" value="SLL0658 PROTEIN"/>
    <property type="match status" value="1"/>
</dbReference>
<sequence>MIVLLDATTLISLGTARELDVLHCLDGELTIPSEVLGEVTTEPARSQVERFTANERVRVVDDVPFRDAALSILGDDEVTGDAQIVGLVRRVDARGDRVAVVSDDRRVRTVARGLDAAVTGTIGVVVRAVETSRLDPDEARALVRRIDAHGLHTTGELRERAYELIDDAAG</sequence>
<accession>A0ABD6AAW1</accession>
<evidence type="ECO:0000313" key="1">
    <source>
        <dbReference type="EMBL" id="MFC7317714.1"/>
    </source>
</evidence>
<proteinExistence type="predicted"/>
<dbReference type="PANTHER" id="PTHR39550">
    <property type="entry name" value="SLL0658 PROTEIN"/>
    <property type="match status" value="1"/>
</dbReference>
<dbReference type="Proteomes" id="UP001596547">
    <property type="component" value="Unassembled WGS sequence"/>
</dbReference>
<reference evidence="1 2" key="1">
    <citation type="journal article" date="2019" name="Int. J. Syst. Evol. Microbiol.">
        <title>The Global Catalogue of Microorganisms (GCM) 10K type strain sequencing project: providing services to taxonomists for standard genome sequencing and annotation.</title>
        <authorList>
            <consortium name="The Broad Institute Genomics Platform"/>
            <consortium name="The Broad Institute Genome Sequencing Center for Infectious Disease"/>
            <person name="Wu L."/>
            <person name="Ma J."/>
        </authorList>
    </citation>
    <scope>NUCLEOTIDE SEQUENCE [LARGE SCALE GENOMIC DNA]</scope>
    <source>
        <strain evidence="1 2">PSR21</strain>
    </source>
</reference>
<dbReference type="RefSeq" id="WP_276303044.1">
    <property type="nucleotide sequence ID" value="NZ_CP119992.1"/>
</dbReference>
<keyword evidence="2" id="KW-1185">Reference proteome</keyword>